<keyword evidence="7 8" id="KW-0472">Membrane</keyword>
<evidence type="ECO:0000313" key="10">
    <source>
        <dbReference type="EMBL" id="MFC6039186.1"/>
    </source>
</evidence>
<feature type="transmembrane region" description="Helical" evidence="8">
    <location>
        <begin position="182"/>
        <end position="202"/>
    </location>
</feature>
<evidence type="ECO:0000256" key="3">
    <source>
        <dbReference type="ARBA" id="ARBA00022448"/>
    </source>
</evidence>
<evidence type="ECO:0000256" key="7">
    <source>
        <dbReference type="ARBA" id="ARBA00023136"/>
    </source>
</evidence>
<dbReference type="EMBL" id="JBHSRI010000007">
    <property type="protein sequence ID" value="MFC6039186.1"/>
    <property type="molecule type" value="Genomic_DNA"/>
</dbReference>
<evidence type="ECO:0000259" key="9">
    <source>
        <dbReference type="Pfam" id="PF00892"/>
    </source>
</evidence>
<dbReference type="Pfam" id="PF00892">
    <property type="entry name" value="EamA"/>
    <property type="match status" value="2"/>
</dbReference>
<dbReference type="RefSeq" id="WP_377733267.1">
    <property type="nucleotide sequence ID" value="NZ_JBHSRI010000007.1"/>
</dbReference>
<evidence type="ECO:0000256" key="8">
    <source>
        <dbReference type="SAM" id="Phobius"/>
    </source>
</evidence>
<dbReference type="InterPro" id="IPR037185">
    <property type="entry name" value="EmrE-like"/>
</dbReference>
<comment type="similarity">
    <text evidence="2">Belongs to the EamA transporter family.</text>
</comment>
<keyword evidence="3" id="KW-0813">Transport</keyword>
<accession>A0ABW1L7F2</accession>
<feature type="transmembrane region" description="Helical" evidence="8">
    <location>
        <begin position="107"/>
        <end position="124"/>
    </location>
</feature>
<feature type="transmembrane region" description="Helical" evidence="8">
    <location>
        <begin position="270"/>
        <end position="292"/>
    </location>
</feature>
<name>A0ABW1L7F2_9BACL</name>
<evidence type="ECO:0000256" key="6">
    <source>
        <dbReference type="ARBA" id="ARBA00022989"/>
    </source>
</evidence>
<keyword evidence="6 8" id="KW-1133">Transmembrane helix</keyword>
<feature type="transmembrane region" description="Helical" evidence="8">
    <location>
        <begin position="9"/>
        <end position="26"/>
    </location>
</feature>
<feature type="domain" description="EamA" evidence="9">
    <location>
        <begin position="8"/>
        <end position="147"/>
    </location>
</feature>
<evidence type="ECO:0000256" key="1">
    <source>
        <dbReference type="ARBA" id="ARBA00004651"/>
    </source>
</evidence>
<sequence length="306" mass="34671">MLENERQGVIWALGAYLVWGVLPIYWKWLGHVPSGEILTSRVIWAFVFTLLFVVLMRSSKLLIVDIRALWKNQKAFWGLFFASALISANWFLYIWAVNNNHLVETSLGYYINPLISVLLGIIFLKERLTTAQKLAVVIAFIGVIVLTISYGRFPWLAIVLAISFAIYGLMKKTIPLDAVRGLTIETLFIVPFALIYYLYLFVTGKAIMFHNDIQTDILLVLTGAATAIPLVLFAKGAQRMPLYMIGFLQYIAPTCMLFLGVIIYGETFNAIDLLSFSLIWLALILFTVSKVMEARTRTKKLKLAKL</sequence>
<dbReference type="PANTHER" id="PTHR22911">
    <property type="entry name" value="ACYL-MALONYL CONDENSING ENZYME-RELATED"/>
    <property type="match status" value="1"/>
</dbReference>
<keyword evidence="5 8" id="KW-0812">Transmembrane</keyword>
<dbReference type="Proteomes" id="UP001596170">
    <property type="component" value="Unassembled WGS sequence"/>
</dbReference>
<dbReference type="InterPro" id="IPR000620">
    <property type="entry name" value="EamA_dom"/>
</dbReference>
<reference evidence="11" key="1">
    <citation type="journal article" date="2019" name="Int. J. Syst. Evol. Microbiol.">
        <title>The Global Catalogue of Microorganisms (GCM) 10K type strain sequencing project: providing services to taxonomists for standard genome sequencing and annotation.</title>
        <authorList>
            <consortium name="The Broad Institute Genomics Platform"/>
            <consortium name="The Broad Institute Genome Sequencing Center for Infectious Disease"/>
            <person name="Wu L."/>
            <person name="Ma J."/>
        </authorList>
    </citation>
    <scope>NUCLEOTIDE SEQUENCE [LARGE SCALE GENOMIC DNA]</scope>
    <source>
        <strain evidence="11">CCUG 54527</strain>
    </source>
</reference>
<evidence type="ECO:0000256" key="4">
    <source>
        <dbReference type="ARBA" id="ARBA00022475"/>
    </source>
</evidence>
<feature type="transmembrane region" description="Helical" evidence="8">
    <location>
        <begin position="217"/>
        <end position="234"/>
    </location>
</feature>
<feature type="transmembrane region" description="Helical" evidence="8">
    <location>
        <begin position="241"/>
        <end position="264"/>
    </location>
</feature>
<feature type="transmembrane region" description="Helical" evidence="8">
    <location>
        <begin position="154"/>
        <end position="170"/>
    </location>
</feature>
<protein>
    <submittedName>
        <fullName evidence="10">EamA family transporter RarD</fullName>
    </submittedName>
</protein>
<organism evidence="10 11">
    <name type="scientific">Paenisporosarcina macmurdoensis</name>
    <dbReference type="NCBI Taxonomy" id="212659"/>
    <lineage>
        <taxon>Bacteria</taxon>
        <taxon>Bacillati</taxon>
        <taxon>Bacillota</taxon>
        <taxon>Bacilli</taxon>
        <taxon>Bacillales</taxon>
        <taxon>Caryophanaceae</taxon>
        <taxon>Paenisporosarcina</taxon>
    </lineage>
</organism>
<dbReference type="PANTHER" id="PTHR22911:SF137">
    <property type="entry name" value="SOLUTE CARRIER FAMILY 35 MEMBER G2-RELATED"/>
    <property type="match status" value="1"/>
</dbReference>
<feature type="domain" description="EamA" evidence="9">
    <location>
        <begin position="156"/>
        <end position="287"/>
    </location>
</feature>
<feature type="transmembrane region" description="Helical" evidence="8">
    <location>
        <begin position="38"/>
        <end position="56"/>
    </location>
</feature>
<evidence type="ECO:0000313" key="11">
    <source>
        <dbReference type="Proteomes" id="UP001596170"/>
    </source>
</evidence>
<keyword evidence="4" id="KW-1003">Cell membrane</keyword>
<dbReference type="NCBIfam" id="TIGR00688">
    <property type="entry name" value="rarD"/>
    <property type="match status" value="1"/>
</dbReference>
<evidence type="ECO:0000256" key="5">
    <source>
        <dbReference type="ARBA" id="ARBA00022692"/>
    </source>
</evidence>
<evidence type="ECO:0000256" key="2">
    <source>
        <dbReference type="ARBA" id="ARBA00007362"/>
    </source>
</evidence>
<comment type="subcellular location">
    <subcellularLocation>
        <location evidence="1">Cell membrane</location>
        <topology evidence="1">Multi-pass membrane protein</topology>
    </subcellularLocation>
</comment>
<proteinExistence type="inferred from homology"/>
<comment type="caution">
    <text evidence="10">The sequence shown here is derived from an EMBL/GenBank/DDBJ whole genome shotgun (WGS) entry which is preliminary data.</text>
</comment>
<feature type="transmembrane region" description="Helical" evidence="8">
    <location>
        <begin position="76"/>
        <end position="95"/>
    </location>
</feature>
<keyword evidence="11" id="KW-1185">Reference proteome</keyword>
<feature type="transmembrane region" description="Helical" evidence="8">
    <location>
        <begin position="131"/>
        <end position="148"/>
    </location>
</feature>
<gene>
    <name evidence="10" type="primary">rarD</name>
    <name evidence="10" type="ORF">ACFPYN_07010</name>
</gene>
<dbReference type="InterPro" id="IPR004626">
    <property type="entry name" value="RarD"/>
</dbReference>
<dbReference type="SUPFAM" id="SSF103481">
    <property type="entry name" value="Multidrug resistance efflux transporter EmrE"/>
    <property type="match status" value="2"/>
</dbReference>